<dbReference type="GO" id="GO:0016740">
    <property type="term" value="F:transferase activity"/>
    <property type="evidence" value="ECO:0007669"/>
    <property type="project" value="UniProtKB-KW"/>
</dbReference>
<proteinExistence type="predicted"/>
<accession>A0A7G6WWD1</accession>
<dbReference type="KEGG" id="kqi:F1D05_10825"/>
<sequence>MTSLITETTFTPDTTQQVLANVCCQAGLDPAGAILLRHQTNAVYLVPSSQIVVKIARPAERPEDLNRTLALVRWMVSRGILTVPPSHHEQPLESAGCLATFWPYIPQQDQPRVTAGDLGEPLKALHTLTSALDLPPLDIIDGIRASIAASRILDQAEKQFLTGYSDDVMADMALVRYELPTGLIHEDPQHHNALRMQQGTALIDWDGACIGPREWDLVTIEIHCRRFFSDPQEYSQFVEAYGIDIRDWSGYDTFRDLRELRMITTNARKSAPGSPSANEVHARIAQLQRGEGGPLWNRL</sequence>
<feature type="domain" description="Aminoglycoside phosphotransferase" evidence="1">
    <location>
        <begin position="39"/>
        <end position="251"/>
    </location>
</feature>
<evidence type="ECO:0000313" key="2">
    <source>
        <dbReference type="EMBL" id="QNE18296.1"/>
    </source>
</evidence>
<dbReference type="RefSeq" id="WP_185447329.1">
    <property type="nucleotide sequence ID" value="NZ_CP043661.1"/>
</dbReference>
<dbReference type="SUPFAM" id="SSF56112">
    <property type="entry name" value="Protein kinase-like (PK-like)"/>
    <property type="match status" value="1"/>
</dbReference>
<dbReference type="InterPro" id="IPR002575">
    <property type="entry name" value="Aminoglycoside_PTrfase"/>
</dbReference>
<gene>
    <name evidence="2" type="ORF">F1D05_10825</name>
</gene>
<name>A0A7G6WWD1_9ACTN</name>
<dbReference type="InterPro" id="IPR011009">
    <property type="entry name" value="Kinase-like_dom_sf"/>
</dbReference>
<dbReference type="Gene3D" id="1.10.510.10">
    <property type="entry name" value="Transferase(Phosphotransferase) domain 1"/>
    <property type="match status" value="1"/>
</dbReference>
<evidence type="ECO:0000313" key="3">
    <source>
        <dbReference type="Proteomes" id="UP000515563"/>
    </source>
</evidence>
<evidence type="ECO:0000259" key="1">
    <source>
        <dbReference type="Pfam" id="PF01636"/>
    </source>
</evidence>
<dbReference type="EMBL" id="CP043661">
    <property type="protein sequence ID" value="QNE18296.1"/>
    <property type="molecule type" value="Genomic_DNA"/>
</dbReference>
<dbReference type="AlphaFoldDB" id="A0A7G6WWD1"/>
<keyword evidence="2" id="KW-0808">Transferase</keyword>
<protein>
    <submittedName>
        <fullName evidence="2">Aminoglycoside phosphotransferase family protein</fullName>
    </submittedName>
</protein>
<organism evidence="2 3">
    <name type="scientific">Kribbella qitaiheensis</name>
    <dbReference type="NCBI Taxonomy" id="1544730"/>
    <lineage>
        <taxon>Bacteria</taxon>
        <taxon>Bacillati</taxon>
        <taxon>Actinomycetota</taxon>
        <taxon>Actinomycetes</taxon>
        <taxon>Propionibacteriales</taxon>
        <taxon>Kribbellaceae</taxon>
        <taxon>Kribbella</taxon>
    </lineage>
</organism>
<keyword evidence="3" id="KW-1185">Reference proteome</keyword>
<reference evidence="2 3" key="2">
    <citation type="journal article" date="2020" name="Microbiol. Resour. Announc.">
        <title>Antarctic desert soil bacteria exhibit high novel natural product potential, evaluated through long-read genome sequencing and comparative genomics.</title>
        <authorList>
            <person name="Benaud N."/>
            <person name="Edwards R.J."/>
            <person name="Amos T.G."/>
            <person name="D'Agostino P.M."/>
            <person name="Gutierrez-Chavez C."/>
            <person name="Montgomery K."/>
            <person name="Nicetic I."/>
            <person name="Ferrari B.C."/>
        </authorList>
    </citation>
    <scope>NUCLEOTIDE SEQUENCE [LARGE SCALE GENOMIC DNA]</scope>
    <source>
        <strain evidence="2 3">SPB151</strain>
    </source>
</reference>
<reference evidence="3" key="1">
    <citation type="submission" date="2019-09" db="EMBL/GenBank/DDBJ databases">
        <title>Antimicrobial potential of Antarctic Bacteria.</title>
        <authorList>
            <person name="Benaud N."/>
            <person name="Edwards R.J."/>
            <person name="Ferrari B.C."/>
        </authorList>
    </citation>
    <scope>NUCLEOTIDE SEQUENCE [LARGE SCALE GENOMIC DNA]</scope>
    <source>
        <strain evidence="3">SPB151</strain>
    </source>
</reference>
<dbReference type="Pfam" id="PF01636">
    <property type="entry name" value="APH"/>
    <property type="match status" value="1"/>
</dbReference>
<dbReference type="Proteomes" id="UP000515563">
    <property type="component" value="Chromosome"/>
</dbReference>